<organism evidence="2 3">
    <name type="scientific">Discostella pseudostelligera</name>
    <dbReference type="NCBI Taxonomy" id="259834"/>
    <lineage>
        <taxon>Eukaryota</taxon>
        <taxon>Sar</taxon>
        <taxon>Stramenopiles</taxon>
        <taxon>Ochrophyta</taxon>
        <taxon>Bacillariophyta</taxon>
        <taxon>Coscinodiscophyceae</taxon>
        <taxon>Thalassiosirophycidae</taxon>
        <taxon>Stephanodiscales</taxon>
        <taxon>Stephanodiscaceae</taxon>
        <taxon>Discostella</taxon>
    </lineage>
</organism>
<sequence>MGAGKSRPCTDDASSTPSTSGTKTEPQTTTTASDLDDSAVSSSTTKKEKKKPPENESGFNRAQRICRKHKRKYDACYTAQLSSKEEDCNDLFEEYRTCFLRVMAKDMEKRGVKVNESSMIGEYKDEVADENKNR</sequence>
<feature type="compositionally biased region" description="Low complexity" evidence="1">
    <location>
        <begin position="28"/>
        <end position="44"/>
    </location>
</feature>
<protein>
    <submittedName>
        <fullName evidence="2">Uncharacterized protein</fullName>
    </submittedName>
</protein>
<name>A0ABD3MI12_9STRA</name>
<feature type="compositionally biased region" description="Polar residues" evidence="1">
    <location>
        <begin position="12"/>
        <end position="27"/>
    </location>
</feature>
<evidence type="ECO:0000256" key="1">
    <source>
        <dbReference type="SAM" id="MobiDB-lite"/>
    </source>
</evidence>
<proteinExistence type="predicted"/>
<evidence type="ECO:0000313" key="3">
    <source>
        <dbReference type="Proteomes" id="UP001530293"/>
    </source>
</evidence>
<dbReference type="AlphaFoldDB" id="A0ABD3MI12"/>
<feature type="region of interest" description="Disordered" evidence="1">
    <location>
        <begin position="1"/>
        <end position="64"/>
    </location>
</feature>
<gene>
    <name evidence="2" type="ORF">ACHAWU_001966</name>
</gene>
<dbReference type="EMBL" id="JALLBG020000123">
    <property type="protein sequence ID" value="KAL3763393.1"/>
    <property type="molecule type" value="Genomic_DNA"/>
</dbReference>
<accession>A0ABD3MI12</accession>
<reference evidence="2 3" key="1">
    <citation type="submission" date="2024-10" db="EMBL/GenBank/DDBJ databases">
        <title>Updated reference genomes for cyclostephanoid diatoms.</title>
        <authorList>
            <person name="Roberts W.R."/>
            <person name="Alverson A.J."/>
        </authorList>
    </citation>
    <scope>NUCLEOTIDE SEQUENCE [LARGE SCALE GENOMIC DNA]</scope>
    <source>
        <strain evidence="2 3">AJA232-27</strain>
    </source>
</reference>
<keyword evidence="3" id="KW-1185">Reference proteome</keyword>
<comment type="caution">
    <text evidence="2">The sequence shown here is derived from an EMBL/GenBank/DDBJ whole genome shotgun (WGS) entry which is preliminary data.</text>
</comment>
<evidence type="ECO:0000313" key="2">
    <source>
        <dbReference type="EMBL" id="KAL3763393.1"/>
    </source>
</evidence>
<dbReference type="Proteomes" id="UP001530293">
    <property type="component" value="Unassembled WGS sequence"/>
</dbReference>